<dbReference type="GO" id="GO:0006520">
    <property type="term" value="P:amino acid metabolic process"/>
    <property type="evidence" value="ECO:0007669"/>
    <property type="project" value="InterPro"/>
</dbReference>
<dbReference type="Gene3D" id="3.40.640.10">
    <property type="entry name" value="Type I PLP-dependent aspartate aminotransferase-like (Major domain)"/>
    <property type="match status" value="1"/>
</dbReference>
<protein>
    <submittedName>
        <fullName evidence="7">PLP-dependent transferase</fullName>
    </submittedName>
</protein>
<dbReference type="InterPro" id="IPR015424">
    <property type="entry name" value="PyrdxlP-dep_Trfase"/>
</dbReference>
<evidence type="ECO:0000313" key="8">
    <source>
        <dbReference type="Proteomes" id="UP000030669"/>
    </source>
</evidence>
<dbReference type="GO" id="GO:0008483">
    <property type="term" value="F:transaminase activity"/>
    <property type="evidence" value="ECO:0007669"/>
    <property type="project" value="UniProtKB-KW"/>
</dbReference>
<dbReference type="InterPro" id="IPR015421">
    <property type="entry name" value="PyrdxlP-dep_Trfase_major"/>
</dbReference>
<dbReference type="Pfam" id="PF00155">
    <property type="entry name" value="Aminotran_1_2"/>
    <property type="match status" value="1"/>
</dbReference>
<feature type="domain" description="Aminotransferase class I/classII large" evidence="6">
    <location>
        <begin position="39"/>
        <end position="427"/>
    </location>
</feature>
<dbReference type="PANTHER" id="PTHR46383">
    <property type="entry name" value="ASPARTATE AMINOTRANSFERASE"/>
    <property type="match status" value="1"/>
</dbReference>
<evidence type="ECO:0000256" key="2">
    <source>
        <dbReference type="ARBA" id="ARBA00007441"/>
    </source>
</evidence>
<dbReference type="STRING" id="670483.S7RF59"/>
<evidence type="ECO:0000256" key="1">
    <source>
        <dbReference type="ARBA" id="ARBA00001933"/>
    </source>
</evidence>
<dbReference type="GeneID" id="19309109"/>
<dbReference type="PANTHER" id="PTHR46383:SF1">
    <property type="entry name" value="ASPARTATE AMINOTRANSFERASE"/>
    <property type="match status" value="1"/>
</dbReference>
<comment type="cofactor">
    <cofactor evidence="1">
        <name>pyridoxal 5'-phosphate</name>
        <dbReference type="ChEBI" id="CHEBI:597326"/>
    </cofactor>
</comment>
<keyword evidence="4 7" id="KW-0808">Transferase</keyword>
<dbReference type="OrthoDB" id="7042322at2759"/>
<evidence type="ECO:0000259" key="6">
    <source>
        <dbReference type="Pfam" id="PF00155"/>
    </source>
</evidence>
<keyword evidence="3" id="KW-0032">Aminotransferase</keyword>
<dbReference type="RefSeq" id="XP_007870563.1">
    <property type="nucleotide sequence ID" value="XM_007872372.1"/>
</dbReference>
<dbReference type="eggNOG" id="KOG0257">
    <property type="taxonomic scope" value="Eukaryota"/>
</dbReference>
<evidence type="ECO:0000256" key="5">
    <source>
        <dbReference type="ARBA" id="ARBA00022898"/>
    </source>
</evidence>
<keyword evidence="8" id="KW-1185">Reference proteome</keyword>
<dbReference type="KEGG" id="gtr:GLOTRDRAFT_81780"/>
<name>S7RF59_GLOTA</name>
<evidence type="ECO:0000313" key="7">
    <source>
        <dbReference type="EMBL" id="EPQ51134.1"/>
    </source>
</evidence>
<proteinExistence type="inferred from homology"/>
<dbReference type="GO" id="GO:0030170">
    <property type="term" value="F:pyridoxal phosphate binding"/>
    <property type="evidence" value="ECO:0007669"/>
    <property type="project" value="InterPro"/>
</dbReference>
<dbReference type="InterPro" id="IPR004839">
    <property type="entry name" value="Aminotransferase_I/II_large"/>
</dbReference>
<gene>
    <name evidence="7" type="ORF">GLOTRDRAFT_81780</name>
</gene>
<dbReference type="OMA" id="SKSYNMG"/>
<dbReference type="AlphaFoldDB" id="S7RF59"/>
<comment type="similarity">
    <text evidence="2">Belongs to the class-I pyridoxal-phosphate-dependent aminotransferase family.</text>
</comment>
<dbReference type="HOGENOM" id="CLU_017584_4_1_1"/>
<dbReference type="SUPFAM" id="SSF53383">
    <property type="entry name" value="PLP-dependent transferases"/>
    <property type="match status" value="1"/>
</dbReference>
<accession>S7RF59</accession>
<dbReference type="CDD" id="cd00609">
    <property type="entry name" value="AAT_like"/>
    <property type="match status" value="1"/>
</dbReference>
<reference evidence="7 8" key="1">
    <citation type="journal article" date="2012" name="Science">
        <title>The Paleozoic origin of enzymatic lignin decomposition reconstructed from 31 fungal genomes.</title>
        <authorList>
            <person name="Floudas D."/>
            <person name="Binder M."/>
            <person name="Riley R."/>
            <person name="Barry K."/>
            <person name="Blanchette R.A."/>
            <person name="Henrissat B."/>
            <person name="Martinez A.T."/>
            <person name="Otillar R."/>
            <person name="Spatafora J.W."/>
            <person name="Yadav J.S."/>
            <person name="Aerts A."/>
            <person name="Benoit I."/>
            <person name="Boyd A."/>
            <person name="Carlson A."/>
            <person name="Copeland A."/>
            <person name="Coutinho P.M."/>
            <person name="de Vries R.P."/>
            <person name="Ferreira P."/>
            <person name="Findley K."/>
            <person name="Foster B."/>
            <person name="Gaskell J."/>
            <person name="Glotzer D."/>
            <person name="Gorecki P."/>
            <person name="Heitman J."/>
            <person name="Hesse C."/>
            <person name="Hori C."/>
            <person name="Igarashi K."/>
            <person name="Jurgens J.A."/>
            <person name="Kallen N."/>
            <person name="Kersten P."/>
            <person name="Kohler A."/>
            <person name="Kuees U."/>
            <person name="Kumar T.K.A."/>
            <person name="Kuo A."/>
            <person name="LaButti K."/>
            <person name="Larrondo L.F."/>
            <person name="Lindquist E."/>
            <person name="Ling A."/>
            <person name="Lombard V."/>
            <person name="Lucas S."/>
            <person name="Lundell T."/>
            <person name="Martin R."/>
            <person name="McLaughlin D.J."/>
            <person name="Morgenstern I."/>
            <person name="Morin E."/>
            <person name="Murat C."/>
            <person name="Nagy L.G."/>
            <person name="Nolan M."/>
            <person name="Ohm R.A."/>
            <person name="Patyshakuliyeva A."/>
            <person name="Rokas A."/>
            <person name="Ruiz-Duenas F.J."/>
            <person name="Sabat G."/>
            <person name="Salamov A."/>
            <person name="Samejima M."/>
            <person name="Schmutz J."/>
            <person name="Slot J.C."/>
            <person name="St John F."/>
            <person name="Stenlid J."/>
            <person name="Sun H."/>
            <person name="Sun S."/>
            <person name="Syed K."/>
            <person name="Tsang A."/>
            <person name="Wiebenga A."/>
            <person name="Young D."/>
            <person name="Pisabarro A."/>
            <person name="Eastwood D.C."/>
            <person name="Martin F."/>
            <person name="Cullen D."/>
            <person name="Grigoriev I.V."/>
            <person name="Hibbett D.S."/>
        </authorList>
    </citation>
    <scope>NUCLEOTIDE SEQUENCE [LARGE SCALE GENOMIC DNA]</scope>
    <source>
        <strain evidence="7 8">ATCC 11539</strain>
    </source>
</reference>
<organism evidence="7 8">
    <name type="scientific">Gloeophyllum trabeum (strain ATCC 11539 / FP-39264 / Madison 617)</name>
    <name type="common">Brown rot fungus</name>
    <dbReference type="NCBI Taxonomy" id="670483"/>
    <lineage>
        <taxon>Eukaryota</taxon>
        <taxon>Fungi</taxon>
        <taxon>Dikarya</taxon>
        <taxon>Basidiomycota</taxon>
        <taxon>Agaricomycotina</taxon>
        <taxon>Agaricomycetes</taxon>
        <taxon>Gloeophyllales</taxon>
        <taxon>Gloeophyllaceae</taxon>
        <taxon>Gloeophyllum</taxon>
    </lineage>
</organism>
<dbReference type="NCBIfam" id="NF005732">
    <property type="entry name" value="PRK07550.1"/>
    <property type="match status" value="1"/>
</dbReference>
<evidence type="ECO:0000256" key="4">
    <source>
        <dbReference type="ARBA" id="ARBA00022679"/>
    </source>
</evidence>
<keyword evidence="5" id="KW-0663">Pyridoxal phosphate</keyword>
<dbReference type="EMBL" id="KB469312">
    <property type="protein sequence ID" value="EPQ51134.1"/>
    <property type="molecule type" value="Genomic_DNA"/>
</dbReference>
<dbReference type="InterPro" id="IPR050596">
    <property type="entry name" value="AspAT/PAT-like"/>
</dbReference>
<sequence length="439" mass="48618">MASELAFHLAPNNLSTRTPPIGQALSWAKQYVPAPDRPLLDISQGVPGTPPPPVLRDALAAAASAPGVFGYGPDEGEYELRKAVAEEMRWTYGGQDKGSGEVDVNAEDISITSGCNLAFVAVAMSLAQQGDEFILPVPWYFNNQMTLSLLGIKTVELQTYAHDHFLPDPERCAALITPRTRAIVLVTPNNPTGATYPPSLIASFASLARTHKIALIIDETYRDFIASSPPHYLFHSPSSRQIAPEHQPTDWSWRPTVISLYSFSKSYCIPGHRLGAITASPALLPALVRVFDCLQICAPRGAQRAFLTKPSPSAKSLLPSLRHFIKDNRDALAARHKLFRELLPRRWKIASSGAYYAFVRHPWKGRGAREVCERLARERGVVCLPVAFFVAEQGGEGETEVREEDRYVRFSVANVDDERIRTVCERLKEAEEVFGWELD</sequence>
<evidence type="ECO:0000256" key="3">
    <source>
        <dbReference type="ARBA" id="ARBA00022576"/>
    </source>
</evidence>
<dbReference type="Proteomes" id="UP000030669">
    <property type="component" value="Unassembled WGS sequence"/>
</dbReference>